<comment type="caution">
    <text evidence="1">The sequence shown here is derived from an EMBL/GenBank/DDBJ whole genome shotgun (WGS) entry which is preliminary data.</text>
</comment>
<sequence length="394" mass="42539">MRVSRPRKSLTVGNLSIMHEIKVMELDGGEATGAHAAPAPGPWRPFASIPAWPSFWSRTADASTAEKEREPEWETGDLGAISISHAVLDKILAQMVIIVPCMDESPEIIEGVLSGIPHSCLIIIVSNSSRRPDSADGYRAEVEMLRNFCGSRRQALAVHQKDPGVAAAIQAAGMPELVAADGTIRKGKGEGMILGLILAAALCPERKYVGFVDADNQVPGAVHEYCRTYASGFALYPSSEDQHIMVRLRWASKPKARGDTIVFEPEGRSSHIVNNWLNQVLSPITMAADATAAPSDSDRVVVTGNAGEHAMTMCLALKLMLAGGYAIEPFHFIDLLSRQLPSLLLSSAVPSSASSASPVRILQIRTRNPHIHRPSDDSHISAMWKVGLGTIYYH</sequence>
<dbReference type="GO" id="GO:0050504">
    <property type="term" value="F:mannosyl-3-phosphoglycerate synthase activity"/>
    <property type="evidence" value="ECO:0007669"/>
    <property type="project" value="InterPro"/>
</dbReference>
<dbReference type="InterPro" id="IPR012812">
    <property type="entry name" value="Osmo_MPG_synth"/>
</dbReference>
<gene>
    <name evidence="1" type="ORF">B0H67DRAFT_447498</name>
</gene>
<dbReference type="InterPro" id="IPR029044">
    <property type="entry name" value="Nucleotide-diphossugar_trans"/>
</dbReference>
<evidence type="ECO:0000313" key="2">
    <source>
        <dbReference type="Proteomes" id="UP001172102"/>
    </source>
</evidence>
<accession>A0AA40DI64</accession>
<dbReference type="EMBL" id="JAUKUA010000007">
    <property type="protein sequence ID" value="KAK0704449.1"/>
    <property type="molecule type" value="Genomic_DNA"/>
</dbReference>
<proteinExistence type="predicted"/>
<dbReference type="Pfam" id="PF09488">
    <property type="entry name" value="Osmo_MPGsynth"/>
    <property type="match status" value="1"/>
</dbReference>
<name>A0AA40DI64_9PEZI</name>
<dbReference type="Proteomes" id="UP001172102">
    <property type="component" value="Unassembled WGS sequence"/>
</dbReference>
<dbReference type="GO" id="GO:0005737">
    <property type="term" value="C:cytoplasm"/>
    <property type="evidence" value="ECO:0007669"/>
    <property type="project" value="InterPro"/>
</dbReference>
<feature type="non-terminal residue" evidence="1">
    <location>
        <position position="1"/>
    </location>
</feature>
<protein>
    <submittedName>
        <fullName evidence="1">Mannosyl-3-phosphoglycerate synthase</fullName>
    </submittedName>
</protein>
<dbReference type="AlphaFoldDB" id="A0AA40DI64"/>
<dbReference type="Gene3D" id="3.90.550.10">
    <property type="entry name" value="Spore Coat Polysaccharide Biosynthesis Protein SpsA, Chain A"/>
    <property type="match status" value="1"/>
</dbReference>
<keyword evidence="2" id="KW-1185">Reference proteome</keyword>
<organism evidence="1 2">
    <name type="scientific">Lasiosphaeris hirsuta</name>
    <dbReference type="NCBI Taxonomy" id="260670"/>
    <lineage>
        <taxon>Eukaryota</taxon>
        <taxon>Fungi</taxon>
        <taxon>Dikarya</taxon>
        <taxon>Ascomycota</taxon>
        <taxon>Pezizomycotina</taxon>
        <taxon>Sordariomycetes</taxon>
        <taxon>Sordariomycetidae</taxon>
        <taxon>Sordariales</taxon>
        <taxon>Lasiosphaeriaceae</taxon>
        <taxon>Lasiosphaeris</taxon>
    </lineage>
</organism>
<evidence type="ECO:0000313" key="1">
    <source>
        <dbReference type="EMBL" id="KAK0704449.1"/>
    </source>
</evidence>
<reference evidence="1" key="1">
    <citation type="submission" date="2023-06" db="EMBL/GenBank/DDBJ databases">
        <title>Genome-scale phylogeny and comparative genomics of the fungal order Sordariales.</title>
        <authorList>
            <consortium name="Lawrence Berkeley National Laboratory"/>
            <person name="Hensen N."/>
            <person name="Bonometti L."/>
            <person name="Westerberg I."/>
            <person name="Brannstrom I.O."/>
            <person name="Guillou S."/>
            <person name="Cros-Aarteil S."/>
            <person name="Calhoun S."/>
            <person name="Haridas S."/>
            <person name="Kuo A."/>
            <person name="Mondo S."/>
            <person name="Pangilinan J."/>
            <person name="Riley R."/>
            <person name="Labutti K."/>
            <person name="Andreopoulos B."/>
            <person name="Lipzen A."/>
            <person name="Chen C."/>
            <person name="Yanf M."/>
            <person name="Daum C."/>
            <person name="Ng V."/>
            <person name="Clum A."/>
            <person name="Steindorff A."/>
            <person name="Ohm R."/>
            <person name="Martin F."/>
            <person name="Silar P."/>
            <person name="Natvig D."/>
            <person name="Lalanne C."/>
            <person name="Gautier V."/>
            <person name="Ament-Velasquez S.L."/>
            <person name="Kruys A."/>
            <person name="Hutchinson M.I."/>
            <person name="Powell A.J."/>
            <person name="Barry K."/>
            <person name="Miller A.N."/>
            <person name="Grigoriev I.V."/>
            <person name="Debuchy R."/>
            <person name="Gladieux P."/>
            <person name="Thoren M.H."/>
            <person name="Johannesson H."/>
        </authorList>
    </citation>
    <scope>NUCLEOTIDE SEQUENCE</scope>
    <source>
        <strain evidence="1">SMH4607-1</strain>
    </source>
</reference>
<dbReference type="GO" id="GO:0051479">
    <property type="term" value="P:mannosylglycerate biosynthetic process"/>
    <property type="evidence" value="ECO:0007669"/>
    <property type="project" value="InterPro"/>
</dbReference>